<sequence>MIKDPESAPGPYDALAEAGVTPWTSHADLRDVPFELLARHLMTPATQAAWDELRTVRGRLLVDLFLYDVDLDAELPGAVEEIDRELDALGAHEGSDGAGEPLSGEPLSAEAAARLIADLVRFDV</sequence>
<proteinExistence type="predicted"/>
<dbReference type="EMBL" id="BMNG01000003">
    <property type="protein sequence ID" value="GGO39154.1"/>
    <property type="molecule type" value="Genomic_DNA"/>
</dbReference>
<accession>A0ABQ2LL67</accession>
<dbReference type="Proteomes" id="UP000656881">
    <property type="component" value="Unassembled WGS sequence"/>
</dbReference>
<gene>
    <name evidence="1" type="ORF">GCM10012286_15250</name>
</gene>
<protein>
    <submittedName>
        <fullName evidence="1">Uncharacterized protein</fullName>
    </submittedName>
</protein>
<name>A0ABQ2LL67_9ACTN</name>
<organism evidence="1 2">
    <name type="scientific">Streptomyces lasiicapitis</name>
    <dbReference type="NCBI Taxonomy" id="1923961"/>
    <lineage>
        <taxon>Bacteria</taxon>
        <taxon>Bacillati</taxon>
        <taxon>Actinomycetota</taxon>
        <taxon>Actinomycetes</taxon>
        <taxon>Kitasatosporales</taxon>
        <taxon>Streptomycetaceae</taxon>
        <taxon>Streptomyces</taxon>
    </lineage>
</organism>
<comment type="caution">
    <text evidence="1">The sequence shown here is derived from an EMBL/GenBank/DDBJ whole genome shotgun (WGS) entry which is preliminary data.</text>
</comment>
<keyword evidence="2" id="KW-1185">Reference proteome</keyword>
<evidence type="ECO:0000313" key="1">
    <source>
        <dbReference type="EMBL" id="GGO39154.1"/>
    </source>
</evidence>
<reference evidence="2" key="1">
    <citation type="journal article" date="2019" name="Int. J. Syst. Evol. Microbiol.">
        <title>The Global Catalogue of Microorganisms (GCM) 10K type strain sequencing project: providing services to taxonomists for standard genome sequencing and annotation.</title>
        <authorList>
            <consortium name="The Broad Institute Genomics Platform"/>
            <consortium name="The Broad Institute Genome Sequencing Center for Infectious Disease"/>
            <person name="Wu L."/>
            <person name="Ma J."/>
        </authorList>
    </citation>
    <scope>NUCLEOTIDE SEQUENCE [LARGE SCALE GENOMIC DNA]</scope>
    <source>
        <strain evidence="2">CGMCC 4.7349</strain>
    </source>
</reference>
<dbReference type="RefSeq" id="WP_189173318.1">
    <property type="nucleotide sequence ID" value="NZ_BMNG01000003.1"/>
</dbReference>
<evidence type="ECO:0000313" key="2">
    <source>
        <dbReference type="Proteomes" id="UP000656881"/>
    </source>
</evidence>